<reference evidence="1 2" key="1">
    <citation type="submission" date="2020-04" db="EMBL/GenBank/DDBJ databases">
        <authorList>
            <person name="Alioto T."/>
            <person name="Alioto T."/>
            <person name="Gomez Garrido J."/>
        </authorList>
    </citation>
    <scope>NUCLEOTIDE SEQUENCE [LARGE SCALE GENOMIC DNA]</scope>
</reference>
<organism evidence="1 2">
    <name type="scientific">Cloeon dipterum</name>
    <dbReference type="NCBI Taxonomy" id="197152"/>
    <lineage>
        <taxon>Eukaryota</taxon>
        <taxon>Metazoa</taxon>
        <taxon>Ecdysozoa</taxon>
        <taxon>Arthropoda</taxon>
        <taxon>Hexapoda</taxon>
        <taxon>Insecta</taxon>
        <taxon>Pterygota</taxon>
        <taxon>Palaeoptera</taxon>
        <taxon>Ephemeroptera</taxon>
        <taxon>Pisciforma</taxon>
        <taxon>Baetidae</taxon>
        <taxon>Cloeon</taxon>
    </lineage>
</organism>
<evidence type="ECO:0000313" key="2">
    <source>
        <dbReference type="Proteomes" id="UP000494165"/>
    </source>
</evidence>
<protein>
    <submittedName>
        <fullName evidence="1">Uncharacterized protein</fullName>
    </submittedName>
</protein>
<dbReference type="OrthoDB" id="6263678at2759"/>
<dbReference type="Proteomes" id="UP000494165">
    <property type="component" value="Unassembled WGS sequence"/>
</dbReference>
<dbReference type="AlphaFoldDB" id="A0A8S1CRR7"/>
<proteinExistence type="predicted"/>
<gene>
    <name evidence="1" type="ORF">CLODIP_2_CD00445</name>
</gene>
<dbReference type="EMBL" id="CADEPI010000066">
    <property type="protein sequence ID" value="CAB3371940.1"/>
    <property type="molecule type" value="Genomic_DNA"/>
</dbReference>
<evidence type="ECO:0000313" key="1">
    <source>
        <dbReference type="EMBL" id="CAB3371940.1"/>
    </source>
</evidence>
<keyword evidence="2" id="KW-1185">Reference proteome</keyword>
<accession>A0A8S1CRR7</accession>
<sequence length="70" mass="7919">MTLPTMLGFSPPLLFFPSLHHHCKLSDDFVRGSTHNMWTNLFQTIVPSPNLLPSVDHRFGCPVICHCKNS</sequence>
<comment type="caution">
    <text evidence="1">The sequence shown here is derived from an EMBL/GenBank/DDBJ whole genome shotgun (WGS) entry which is preliminary data.</text>
</comment>
<name>A0A8S1CRR7_9INSE</name>